<dbReference type="PANTHER" id="PTHR38123:SF6">
    <property type="entry name" value="CELL WALL SERINE-THREONINE-RICH GALACTOMANNOPROTEIN MP1 (AFU_ORTHOLOGUE AFUA_4G03240)"/>
    <property type="match status" value="1"/>
</dbReference>
<accession>B6QU50</accession>
<gene>
    <name evidence="2" type="ORF">PMAA_007750</name>
</gene>
<evidence type="ECO:0000313" key="2">
    <source>
        <dbReference type="EMBL" id="EEA20010.1"/>
    </source>
</evidence>
<dbReference type="EMBL" id="DS995905">
    <property type="protein sequence ID" value="EEA20010.1"/>
    <property type="molecule type" value="Genomic_DNA"/>
</dbReference>
<organism evidence="2 3">
    <name type="scientific">Talaromyces marneffei (strain ATCC 18224 / CBS 334.59 / QM 7333)</name>
    <name type="common">Penicillium marneffei</name>
    <dbReference type="NCBI Taxonomy" id="441960"/>
    <lineage>
        <taxon>Eukaryota</taxon>
        <taxon>Fungi</taxon>
        <taxon>Dikarya</taxon>
        <taxon>Ascomycota</taxon>
        <taxon>Pezizomycotina</taxon>
        <taxon>Eurotiomycetes</taxon>
        <taxon>Eurotiomycetidae</taxon>
        <taxon>Eurotiales</taxon>
        <taxon>Trichocomaceae</taxon>
        <taxon>Talaromyces</taxon>
        <taxon>Talaromyces sect. Talaromyces</taxon>
    </lineage>
</organism>
<reference evidence="3" key="1">
    <citation type="journal article" date="2015" name="Genome Announc.">
        <title>Genome sequence of the AIDS-associated pathogen Penicillium marneffei (ATCC18224) and its near taxonomic relative Talaromyces stipitatus (ATCC10500).</title>
        <authorList>
            <person name="Nierman W.C."/>
            <person name="Fedorova-Abrams N.D."/>
            <person name="Andrianopoulos A."/>
        </authorList>
    </citation>
    <scope>NUCLEOTIDE SEQUENCE [LARGE SCALE GENOMIC DNA]</scope>
    <source>
        <strain evidence="3">ATCC 18224 / CBS 334.59 / QM 7333</strain>
    </source>
</reference>
<proteinExistence type="predicted"/>
<protein>
    <submittedName>
        <fullName evidence="2">Uncharacterized protein</fullName>
    </submittedName>
</protein>
<evidence type="ECO:0000313" key="3">
    <source>
        <dbReference type="Proteomes" id="UP000001294"/>
    </source>
</evidence>
<sequence length="176" mass="19390">MKFLPSLILLSLSAQALASPYVNHHAAKDQRNVRVYEEVIVDIRLAVDKFKNDIFLAIPDIPGDFDVIINAIQQGMGRLGTEPPLTPFEARALIIPSMPLKEHVEEALRNLIGKRGIMVTAGLKPQVAQDLRRLKAAAEQLSSIVLTKIPAEFLEGAERSSLELIQGIDDAIRAYS</sequence>
<dbReference type="GO" id="GO:0005576">
    <property type="term" value="C:extracellular region"/>
    <property type="evidence" value="ECO:0007669"/>
    <property type="project" value="TreeGrafter"/>
</dbReference>
<name>B6QU50_TALMQ</name>
<dbReference type="OrthoDB" id="2422134at2759"/>
<dbReference type="PANTHER" id="PTHR38123">
    <property type="entry name" value="CELL WALL SERINE-THREONINE-RICH GALACTOMANNOPROTEIN MP1 (AFU_ORTHOLOGUE AFUA_4G03240)"/>
    <property type="match status" value="1"/>
</dbReference>
<evidence type="ECO:0000256" key="1">
    <source>
        <dbReference type="SAM" id="SignalP"/>
    </source>
</evidence>
<dbReference type="Gene3D" id="1.20.1280.140">
    <property type="match status" value="1"/>
</dbReference>
<feature type="chain" id="PRO_5002848466" evidence="1">
    <location>
        <begin position="19"/>
        <end position="176"/>
    </location>
</feature>
<keyword evidence="1" id="KW-0732">Signal</keyword>
<keyword evidence="3" id="KW-1185">Reference proteome</keyword>
<dbReference type="InterPro" id="IPR021054">
    <property type="entry name" value="Cell_wall_mannoprotein_1"/>
</dbReference>
<dbReference type="PhylomeDB" id="B6QU50"/>
<feature type="signal peptide" evidence="1">
    <location>
        <begin position="1"/>
        <end position="18"/>
    </location>
</feature>
<dbReference type="HOGENOM" id="CLU_082204_1_0_1"/>
<dbReference type="Proteomes" id="UP000001294">
    <property type="component" value="Unassembled WGS sequence"/>
</dbReference>
<dbReference type="AlphaFoldDB" id="B6QU50"/>
<dbReference type="Pfam" id="PF12296">
    <property type="entry name" value="HsbA"/>
    <property type="match status" value="1"/>
</dbReference>
<dbReference type="VEuPathDB" id="FungiDB:PMAA_007750"/>